<feature type="transmembrane region" description="Helical" evidence="1">
    <location>
        <begin position="192"/>
        <end position="207"/>
    </location>
</feature>
<feature type="transmembrane region" description="Helical" evidence="1">
    <location>
        <begin position="335"/>
        <end position="355"/>
    </location>
</feature>
<feature type="transmembrane region" description="Helical" evidence="1">
    <location>
        <begin position="367"/>
        <end position="389"/>
    </location>
</feature>
<proteinExistence type="predicted"/>
<evidence type="ECO:0000256" key="1">
    <source>
        <dbReference type="SAM" id="Phobius"/>
    </source>
</evidence>
<sequence length="462" mass="50661">MGVVCEDLVPILVAVFLLFVLTVNAVIYTSYSLGAIALARGLIRGSPYVDLWLCVYADHVFTERGCIYTGPLGLALLLVVPTLLADALHISPLALCGVAMVFTGVLAIYFSYSLYRELGGSREEALFVSVVNGLCGPLWVYSVHVFPQAPLAFLYALFLYTLLKLLDTARAIYGAVLGLLASAMILLDPSMAITICVLLLIALYYALRGCGRWSARRVALVAILFLASALPLATAQLLYNLIVTSNPLTFPEMLWLRRIGVEGLGFNPLQIPYGLYTLFIDLRKGLIPLYPIYILALMYMPKALKGMKRESKAVWLVAITMPILVYASWQDVDGGLSYGPRFLVPITLLMAYPLTHIAKSKSRVTKATLITLAMFSLAENLLVVTTTPYPAPLEKLKPFENQFLSSELRHFAEGFRASLIYKELEEALNPGLATVLALVIPIALAIAIFMSVTKKLLKAHST</sequence>
<evidence type="ECO:0000313" key="2">
    <source>
        <dbReference type="EMBL" id="HHQ51083.1"/>
    </source>
</evidence>
<feature type="transmembrane region" description="Helical" evidence="1">
    <location>
        <begin position="431"/>
        <end position="452"/>
    </location>
</feature>
<gene>
    <name evidence="2" type="ORF">ENM66_07025</name>
</gene>
<reference evidence="2" key="1">
    <citation type="journal article" date="2020" name="mSystems">
        <title>Genome- and Community-Level Interaction Insights into Carbon Utilization and Element Cycling Functions of Hydrothermarchaeota in Hydrothermal Sediment.</title>
        <authorList>
            <person name="Zhou Z."/>
            <person name="Liu Y."/>
            <person name="Xu W."/>
            <person name="Pan J."/>
            <person name="Luo Z.H."/>
            <person name="Li M."/>
        </authorList>
    </citation>
    <scope>NUCLEOTIDE SEQUENCE [LARGE SCALE GENOMIC DNA]</scope>
    <source>
        <strain evidence="2">SpSt-1105</strain>
    </source>
</reference>
<name>A0A7J3ZA77_9CREN</name>
<dbReference type="EMBL" id="DRYQ01000100">
    <property type="protein sequence ID" value="HHQ51083.1"/>
    <property type="molecule type" value="Genomic_DNA"/>
</dbReference>
<feature type="transmembrane region" description="Helical" evidence="1">
    <location>
        <begin position="219"/>
        <end position="242"/>
    </location>
</feature>
<organism evidence="2">
    <name type="scientific">Ignisphaera aggregans</name>
    <dbReference type="NCBI Taxonomy" id="334771"/>
    <lineage>
        <taxon>Archaea</taxon>
        <taxon>Thermoproteota</taxon>
        <taxon>Thermoprotei</taxon>
        <taxon>Desulfurococcales</taxon>
        <taxon>Desulfurococcaceae</taxon>
        <taxon>Ignisphaera</taxon>
    </lineage>
</organism>
<feature type="transmembrane region" description="Helical" evidence="1">
    <location>
        <begin position="12"/>
        <end position="38"/>
    </location>
</feature>
<keyword evidence="1" id="KW-0472">Membrane</keyword>
<protein>
    <recommendedName>
        <fullName evidence="3">Glycosyltransferase RgtA/B/C/D-like domain-containing protein</fullName>
    </recommendedName>
</protein>
<comment type="caution">
    <text evidence="2">The sequence shown here is derived from an EMBL/GenBank/DDBJ whole genome shotgun (WGS) entry which is preliminary data.</text>
</comment>
<dbReference type="AlphaFoldDB" id="A0A7J3ZA77"/>
<feature type="transmembrane region" description="Helical" evidence="1">
    <location>
        <begin position="66"/>
        <end position="84"/>
    </location>
</feature>
<feature type="transmembrane region" description="Helical" evidence="1">
    <location>
        <begin position="285"/>
        <end position="301"/>
    </location>
</feature>
<feature type="transmembrane region" description="Helical" evidence="1">
    <location>
        <begin position="313"/>
        <end position="329"/>
    </location>
</feature>
<feature type="transmembrane region" description="Helical" evidence="1">
    <location>
        <begin position="90"/>
        <end position="112"/>
    </location>
</feature>
<feature type="transmembrane region" description="Helical" evidence="1">
    <location>
        <begin position="124"/>
        <end position="140"/>
    </location>
</feature>
<keyword evidence="1" id="KW-1133">Transmembrane helix</keyword>
<keyword evidence="1" id="KW-0812">Transmembrane</keyword>
<accession>A0A7J3ZA77</accession>
<evidence type="ECO:0008006" key="3">
    <source>
        <dbReference type="Google" id="ProtNLM"/>
    </source>
</evidence>